<feature type="domain" description="GIY-YIG" evidence="2">
    <location>
        <begin position="3"/>
        <end position="81"/>
    </location>
</feature>
<dbReference type="InterPro" id="IPR050190">
    <property type="entry name" value="UPF0213_domain"/>
</dbReference>
<dbReference type="PROSITE" id="PS50164">
    <property type="entry name" value="GIY_YIG"/>
    <property type="match status" value="1"/>
</dbReference>
<evidence type="ECO:0000313" key="4">
    <source>
        <dbReference type="Proteomes" id="UP000199437"/>
    </source>
</evidence>
<dbReference type="SUPFAM" id="SSF82771">
    <property type="entry name" value="GIY-YIG endonuclease"/>
    <property type="match status" value="1"/>
</dbReference>
<evidence type="ECO:0000259" key="2">
    <source>
        <dbReference type="PROSITE" id="PS50164"/>
    </source>
</evidence>
<dbReference type="Proteomes" id="UP000199437">
    <property type="component" value="Unassembled WGS sequence"/>
</dbReference>
<evidence type="ECO:0000313" key="3">
    <source>
        <dbReference type="EMBL" id="SEW37489.1"/>
    </source>
</evidence>
<sequence length="114" mass="13857">MKKTFYIYITTNPNRTVLYVGRTDNLIQRISEHYLKRGTSETFAGKYYCYNLLYYEETPYVLNAIEREAQLKKWTRIKKVKLIESINPNWLFLNAELMDWPPRGAFHREDFYKD</sequence>
<dbReference type="Gene3D" id="3.40.1440.10">
    <property type="entry name" value="GIY-YIG endonuclease"/>
    <property type="match status" value="1"/>
</dbReference>
<organism evidence="3 4">
    <name type="scientific">Roseivirga pacifica</name>
    <dbReference type="NCBI Taxonomy" id="1267423"/>
    <lineage>
        <taxon>Bacteria</taxon>
        <taxon>Pseudomonadati</taxon>
        <taxon>Bacteroidota</taxon>
        <taxon>Cytophagia</taxon>
        <taxon>Cytophagales</taxon>
        <taxon>Roseivirgaceae</taxon>
        <taxon>Roseivirga</taxon>
    </lineage>
</organism>
<dbReference type="CDD" id="cd10448">
    <property type="entry name" value="GIY-YIG_unchar_3"/>
    <property type="match status" value="1"/>
</dbReference>
<protein>
    <submittedName>
        <fullName evidence="3">Putative endonuclease</fullName>
    </submittedName>
</protein>
<name>A0A1I0RB48_9BACT</name>
<dbReference type="PANTHER" id="PTHR34477">
    <property type="entry name" value="UPF0213 PROTEIN YHBQ"/>
    <property type="match status" value="1"/>
</dbReference>
<keyword evidence="3" id="KW-0540">Nuclease</keyword>
<keyword evidence="3" id="KW-0378">Hydrolase</keyword>
<dbReference type="PANTHER" id="PTHR34477:SF5">
    <property type="entry name" value="BSL5627 PROTEIN"/>
    <property type="match status" value="1"/>
</dbReference>
<accession>A0A1I0RB48</accession>
<dbReference type="GeneID" id="99987985"/>
<dbReference type="SMART" id="SM00465">
    <property type="entry name" value="GIYc"/>
    <property type="match status" value="1"/>
</dbReference>
<evidence type="ECO:0000256" key="1">
    <source>
        <dbReference type="ARBA" id="ARBA00007435"/>
    </source>
</evidence>
<dbReference type="OrthoDB" id="1495241at2"/>
<dbReference type="EMBL" id="FOIR01000003">
    <property type="protein sequence ID" value="SEW37489.1"/>
    <property type="molecule type" value="Genomic_DNA"/>
</dbReference>
<gene>
    <name evidence="3" type="ORF">SAMN05216290_3308</name>
</gene>
<dbReference type="AlphaFoldDB" id="A0A1I0RB48"/>
<proteinExistence type="inferred from homology"/>
<dbReference type="RefSeq" id="WP_090259919.1">
    <property type="nucleotide sequence ID" value="NZ_FOIR01000003.1"/>
</dbReference>
<keyword evidence="3" id="KW-0255">Endonuclease</keyword>
<dbReference type="STRING" id="1267423.SAMN05216290_3308"/>
<keyword evidence="4" id="KW-1185">Reference proteome</keyword>
<reference evidence="4" key="1">
    <citation type="submission" date="2016-10" db="EMBL/GenBank/DDBJ databases">
        <authorList>
            <person name="Varghese N."/>
            <person name="Submissions S."/>
        </authorList>
    </citation>
    <scope>NUCLEOTIDE SEQUENCE [LARGE SCALE GENOMIC DNA]</scope>
    <source>
        <strain evidence="4">CGMCC 1.12402</strain>
    </source>
</reference>
<dbReference type="GO" id="GO:0004519">
    <property type="term" value="F:endonuclease activity"/>
    <property type="evidence" value="ECO:0007669"/>
    <property type="project" value="UniProtKB-KW"/>
</dbReference>
<dbReference type="InterPro" id="IPR035901">
    <property type="entry name" value="GIY-YIG_endonuc_sf"/>
</dbReference>
<dbReference type="Pfam" id="PF01541">
    <property type="entry name" value="GIY-YIG"/>
    <property type="match status" value="1"/>
</dbReference>
<dbReference type="InterPro" id="IPR000305">
    <property type="entry name" value="GIY-YIG_endonuc"/>
</dbReference>
<comment type="similarity">
    <text evidence="1">Belongs to the UPF0213 family.</text>
</comment>